<sequence>MSKLPTKTMILEWVRSKRYKALENFRAVKKAEITKSIVGTEVEQACLEWDEYVRKLSKLYRDVVVRKSYYNPFRYSEGQYKQEYVSNKLDELYRGDMEKIQNEFEKVYSNVKKINSPKKILEYLKACDLEYPVECDSAVPPAFENVDATVFKPWVNLQLGGGQDANSK</sequence>
<dbReference type="AlphaFoldDB" id="A0A239CMP6"/>
<dbReference type="RefSeq" id="WP_089282289.1">
    <property type="nucleotide sequence ID" value="NZ_FZOJ01000006.1"/>
</dbReference>
<evidence type="ECO:0000313" key="2">
    <source>
        <dbReference type="Proteomes" id="UP000198304"/>
    </source>
</evidence>
<keyword evidence="2" id="KW-1185">Reference proteome</keyword>
<organism evidence="1 2">
    <name type="scientific">Anaerovirgula multivorans</name>
    <dbReference type="NCBI Taxonomy" id="312168"/>
    <lineage>
        <taxon>Bacteria</taxon>
        <taxon>Bacillati</taxon>
        <taxon>Bacillota</taxon>
        <taxon>Clostridia</taxon>
        <taxon>Peptostreptococcales</taxon>
        <taxon>Natronincolaceae</taxon>
        <taxon>Anaerovirgula</taxon>
    </lineage>
</organism>
<proteinExistence type="predicted"/>
<gene>
    <name evidence="1" type="ORF">SAMN05446037_100634</name>
</gene>
<dbReference type="Proteomes" id="UP000198304">
    <property type="component" value="Unassembled WGS sequence"/>
</dbReference>
<dbReference type="EMBL" id="FZOJ01000006">
    <property type="protein sequence ID" value="SNS20961.1"/>
    <property type="molecule type" value="Genomic_DNA"/>
</dbReference>
<evidence type="ECO:0000313" key="1">
    <source>
        <dbReference type="EMBL" id="SNS20961.1"/>
    </source>
</evidence>
<name>A0A239CMP6_9FIRM</name>
<accession>A0A239CMP6</accession>
<reference evidence="1 2" key="1">
    <citation type="submission" date="2017-06" db="EMBL/GenBank/DDBJ databases">
        <authorList>
            <person name="Kim H.J."/>
            <person name="Triplett B.A."/>
        </authorList>
    </citation>
    <scope>NUCLEOTIDE SEQUENCE [LARGE SCALE GENOMIC DNA]</scope>
    <source>
        <strain evidence="1 2">SCA</strain>
    </source>
</reference>
<protein>
    <submittedName>
        <fullName evidence="1">Uncharacterized protein</fullName>
    </submittedName>
</protein>